<gene>
    <name evidence="2" type="ORF">MG293_020090</name>
</gene>
<proteinExistence type="predicted"/>
<dbReference type="AlphaFoldDB" id="A0AAD4TPW9"/>
<sequence length="85" mass="9272">MPRGYGAHRPQQQIPQAAAKTSRALVRSTPHATGLRSPRVTTTDPTGCSEDLPSPSQEHPTCHGATEPTGHNNRPHRLQRRPPEP</sequence>
<dbReference type="Proteomes" id="UP001214576">
    <property type="component" value="Unassembled WGS sequence"/>
</dbReference>
<comment type="caution">
    <text evidence="2">The sequence shown here is derived from an EMBL/GenBank/DDBJ whole genome shotgun (WGS) entry which is preliminary data.</text>
</comment>
<feature type="region of interest" description="Disordered" evidence="1">
    <location>
        <begin position="1"/>
        <end position="85"/>
    </location>
</feature>
<accession>A0AAD4TPW9</accession>
<reference evidence="2" key="1">
    <citation type="submission" date="2022-03" db="EMBL/GenBank/DDBJ databases">
        <title>Genomic analyses of argali, domestic sheep and their hybrids provide insights into chromosomal evolution, heterosis and genetic basis of agronomic traits.</title>
        <authorList>
            <person name="Li M."/>
        </authorList>
    </citation>
    <scope>NUCLEOTIDE SEQUENCE</scope>
    <source>
        <strain evidence="2">CAU-MHL-2022a</strain>
        <tissue evidence="2">Skin</tissue>
    </source>
</reference>
<organism evidence="2 3">
    <name type="scientific">Ovis ammon polii</name>
    <dbReference type="NCBI Taxonomy" id="230172"/>
    <lineage>
        <taxon>Eukaryota</taxon>
        <taxon>Metazoa</taxon>
        <taxon>Chordata</taxon>
        <taxon>Craniata</taxon>
        <taxon>Vertebrata</taxon>
        <taxon>Euteleostomi</taxon>
        <taxon>Mammalia</taxon>
        <taxon>Eutheria</taxon>
        <taxon>Laurasiatheria</taxon>
        <taxon>Artiodactyla</taxon>
        <taxon>Ruminantia</taxon>
        <taxon>Pecora</taxon>
        <taxon>Bovidae</taxon>
        <taxon>Caprinae</taxon>
        <taxon>Ovis</taxon>
    </lineage>
</organism>
<protein>
    <submittedName>
        <fullName evidence="2">Uncharacterized protein</fullName>
    </submittedName>
</protein>
<evidence type="ECO:0000313" key="2">
    <source>
        <dbReference type="EMBL" id="KAI4530234.1"/>
    </source>
</evidence>
<dbReference type="EMBL" id="JAKZEL010000026">
    <property type="protein sequence ID" value="KAI4530234.1"/>
    <property type="molecule type" value="Genomic_DNA"/>
</dbReference>
<evidence type="ECO:0000256" key="1">
    <source>
        <dbReference type="SAM" id="MobiDB-lite"/>
    </source>
</evidence>
<feature type="compositionally biased region" description="Basic residues" evidence="1">
    <location>
        <begin position="73"/>
        <end position="85"/>
    </location>
</feature>
<name>A0AAD4TPW9_OVIAM</name>
<evidence type="ECO:0000313" key="3">
    <source>
        <dbReference type="Proteomes" id="UP001214576"/>
    </source>
</evidence>
<keyword evidence="3" id="KW-1185">Reference proteome</keyword>